<dbReference type="Gene3D" id="3.20.20.70">
    <property type="entry name" value="Aldolase class I"/>
    <property type="match status" value="1"/>
</dbReference>
<dbReference type="PANTHER" id="PTHR37418:SF2">
    <property type="entry name" value="3-KETO-5-AMINOHEXANOATE CLEAVAGE ENZYME"/>
    <property type="match status" value="1"/>
</dbReference>
<keyword evidence="2" id="KW-0808">Transferase</keyword>
<proteinExistence type="predicted"/>
<dbReference type="EMBL" id="BAAARA010000024">
    <property type="protein sequence ID" value="GAA2362597.1"/>
    <property type="molecule type" value="Genomic_DNA"/>
</dbReference>
<dbReference type="InterPro" id="IPR008567">
    <property type="entry name" value="BKACE"/>
</dbReference>
<comment type="cofactor">
    <cofactor evidence="1">
        <name>Zn(2+)</name>
        <dbReference type="ChEBI" id="CHEBI:29105"/>
    </cofactor>
</comment>
<evidence type="ECO:0000256" key="1">
    <source>
        <dbReference type="ARBA" id="ARBA00001947"/>
    </source>
</evidence>
<sequence>MNNEVIITAALTGAGDTVGKNEFVPVSPEQIAKDAVAAANAGAAVVHIHVRNVETGQGSREVRLYEEVVRRVRESGVDVVINLTAGMGGDLFIDQDDPLKPVDGTDLVNGLERLPHVEELLPDICTMDMGSLNFGEGSQLYISTPDMMRAGAKRIQELGVKPEMEVFDTGQLWFATKLIEEGLIDAPALFQLCMGIPYGAPADPGVLQSMVNMLPEGSNWASFSIGRNQMPWVAQSAILGGQVRVGLEDNLYLSKGVKATNAKLVERAVTIVESLGAKVASPDQARAKLGLKPRS</sequence>
<keyword evidence="4" id="KW-0862">Zinc</keyword>
<dbReference type="PANTHER" id="PTHR37418">
    <property type="entry name" value="3-KETO-5-AMINOHEXANOATE CLEAVAGE ENZYME-RELATED"/>
    <property type="match status" value="1"/>
</dbReference>
<accession>A0ABN3GW30</accession>
<dbReference type="RefSeq" id="WP_344137417.1">
    <property type="nucleotide sequence ID" value="NZ_BAAARA010000024.1"/>
</dbReference>
<reference evidence="5 6" key="1">
    <citation type="journal article" date="2019" name="Int. J. Syst. Evol. Microbiol.">
        <title>The Global Catalogue of Microorganisms (GCM) 10K type strain sequencing project: providing services to taxonomists for standard genome sequencing and annotation.</title>
        <authorList>
            <consortium name="The Broad Institute Genomics Platform"/>
            <consortium name="The Broad Institute Genome Sequencing Center for Infectious Disease"/>
            <person name="Wu L."/>
            <person name="Ma J."/>
        </authorList>
    </citation>
    <scope>NUCLEOTIDE SEQUENCE [LARGE SCALE GENOMIC DNA]</scope>
    <source>
        <strain evidence="5 6">JCM 16221</strain>
    </source>
</reference>
<organism evidence="5 6">
    <name type="scientific">Saccharopolyspora halophila</name>
    <dbReference type="NCBI Taxonomy" id="405551"/>
    <lineage>
        <taxon>Bacteria</taxon>
        <taxon>Bacillati</taxon>
        <taxon>Actinomycetota</taxon>
        <taxon>Actinomycetes</taxon>
        <taxon>Pseudonocardiales</taxon>
        <taxon>Pseudonocardiaceae</taxon>
        <taxon>Saccharopolyspora</taxon>
    </lineage>
</organism>
<evidence type="ECO:0000256" key="4">
    <source>
        <dbReference type="ARBA" id="ARBA00022833"/>
    </source>
</evidence>
<evidence type="ECO:0000313" key="5">
    <source>
        <dbReference type="EMBL" id="GAA2362597.1"/>
    </source>
</evidence>
<evidence type="ECO:0000256" key="2">
    <source>
        <dbReference type="ARBA" id="ARBA00022679"/>
    </source>
</evidence>
<evidence type="ECO:0000256" key="3">
    <source>
        <dbReference type="ARBA" id="ARBA00022723"/>
    </source>
</evidence>
<name>A0ABN3GW30_9PSEU</name>
<comment type="caution">
    <text evidence="5">The sequence shown here is derived from an EMBL/GenBank/DDBJ whole genome shotgun (WGS) entry which is preliminary data.</text>
</comment>
<keyword evidence="6" id="KW-1185">Reference proteome</keyword>
<protein>
    <submittedName>
        <fullName evidence="5">3-keto-5-aminohexanoate cleavage protein</fullName>
    </submittedName>
</protein>
<evidence type="ECO:0000313" key="6">
    <source>
        <dbReference type="Proteomes" id="UP001501218"/>
    </source>
</evidence>
<dbReference type="InterPro" id="IPR013785">
    <property type="entry name" value="Aldolase_TIM"/>
</dbReference>
<gene>
    <name evidence="5" type="ORF">GCM10009854_47790</name>
</gene>
<dbReference type="Pfam" id="PF05853">
    <property type="entry name" value="BKACE"/>
    <property type="match status" value="1"/>
</dbReference>
<dbReference type="Proteomes" id="UP001501218">
    <property type="component" value="Unassembled WGS sequence"/>
</dbReference>
<keyword evidence="3" id="KW-0479">Metal-binding</keyword>